<gene>
    <name evidence="2" type="ORF">RFI_26793</name>
</gene>
<accession>X6MC05</accession>
<keyword evidence="3" id="KW-1185">Reference proteome</keyword>
<evidence type="ECO:0000313" key="3">
    <source>
        <dbReference type="Proteomes" id="UP000023152"/>
    </source>
</evidence>
<evidence type="ECO:0000256" key="1">
    <source>
        <dbReference type="SAM" id="Phobius"/>
    </source>
</evidence>
<keyword evidence="1" id="KW-0812">Transmembrane</keyword>
<sequence>QFVNSITARPVLALGLIIGGYYYVWKWPLQKAEEDRFERWRNSWENDVMYQQTIDWSSRKVKQIWFHFLIYSFKKKKERNEMKEFITKQINRHGSLEAAVRQYEKKTGKKAPPILLNDPVLDHAFARVGVPVVEPSFLWDGTAYLGDENKPAIFTNGKIRLPQAPRYYFD</sequence>
<protein>
    <submittedName>
        <fullName evidence="2">Uncharacterized protein</fullName>
    </submittedName>
</protein>
<dbReference type="AlphaFoldDB" id="X6MC05"/>
<proteinExistence type="predicted"/>
<comment type="caution">
    <text evidence="2">The sequence shown here is derived from an EMBL/GenBank/DDBJ whole genome shotgun (WGS) entry which is preliminary data.</text>
</comment>
<evidence type="ECO:0000313" key="2">
    <source>
        <dbReference type="EMBL" id="ETO10585.1"/>
    </source>
</evidence>
<reference evidence="2 3" key="1">
    <citation type="journal article" date="2013" name="Curr. Biol.">
        <title>The Genome of the Foraminiferan Reticulomyxa filosa.</title>
        <authorList>
            <person name="Glockner G."/>
            <person name="Hulsmann N."/>
            <person name="Schleicher M."/>
            <person name="Noegel A.A."/>
            <person name="Eichinger L."/>
            <person name="Gallinger C."/>
            <person name="Pawlowski J."/>
            <person name="Sierra R."/>
            <person name="Euteneuer U."/>
            <person name="Pillet L."/>
            <person name="Moustafa A."/>
            <person name="Platzer M."/>
            <person name="Groth M."/>
            <person name="Szafranski K."/>
            <person name="Schliwa M."/>
        </authorList>
    </citation>
    <scope>NUCLEOTIDE SEQUENCE [LARGE SCALE GENOMIC DNA]</scope>
</reference>
<dbReference type="EMBL" id="ASPP01023374">
    <property type="protein sequence ID" value="ETO10585.1"/>
    <property type="molecule type" value="Genomic_DNA"/>
</dbReference>
<feature type="non-terminal residue" evidence="2">
    <location>
        <position position="1"/>
    </location>
</feature>
<keyword evidence="1" id="KW-1133">Transmembrane helix</keyword>
<keyword evidence="1" id="KW-0472">Membrane</keyword>
<dbReference type="Proteomes" id="UP000023152">
    <property type="component" value="Unassembled WGS sequence"/>
</dbReference>
<feature type="transmembrane region" description="Helical" evidence="1">
    <location>
        <begin position="6"/>
        <end position="24"/>
    </location>
</feature>
<organism evidence="2 3">
    <name type="scientific">Reticulomyxa filosa</name>
    <dbReference type="NCBI Taxonomy" id="46433"/>
    <lineage>
        <taxon>Eukaryota</taxon>
        <taxon>Sar</taxon>
        <taxon>Rhizaria</taxon>
        <taxon>Retaria</taxon>
        <taxon>Foraminifera</taxon>
        <taxon>Monothalamids</taxon>
        <taxon>Reticulomyxidae</taxon>
        <taxon>Reticulomyxa</taxon>
    </lineage>
</organism>
<name>X6MC05_RETFI</name>